<dbReference type="RefSeq" id="XP_013753966.1">
    <property type="nucleotide sequence ID" value="XM_013898512.1"/>
</dbReference>
<keyword evidence="4" id="KW-1185">Reference proteome</keyword>
<feature type="region of interest" description="Disordered" evidence="1">
    <location>
        <begin position="277"/>
        <end position="342"/>
    </location>
</feature>
<feature type="transmembrane region" description="Helical" evidence="2">
    <location>
        <begin position="48"/>
        <end position="68"/>
    </location>
</feature>
<protein>
    <submittedName>
        <fullName evidence="3">Uncharacterized protein</fullName>
    </submittedName>
</protein>
<evidence type="ECO:0000313" key="4">
    <source>
        <dbReference type="Proteomes" id="UP000054408"/>
    </source>
</evidence>
<dbReference type="EMBL" id="GL349486">
    <property type="protein sequence ID" value="KNC54145.1"/>
    <property type="molecule type" value="Genomic_DNA"/>
</dbReference>
<dbReference type="OrthoDB" id="419709at2759"/>
<keyword evidence="2" id="KW-0472">Membrane</keyword>
<sequence>MHTSQVRERNQMSGPGGGCEAANGRPPRSGAGPVGAATGSGWSAGAKYNLAGVLLVLLGFVFFLASPVDERPSVLGSQPEVAGGLGEIVAGVLGATGAHSARIAAGMDSIVLDLRGDVKPVVELVASGVGVGTARHSALDLSHLRLVAVAGADAGAAVASSVDVAIHECEGDECMVVAKTRSGLGLVVADVPPRTLSHWTRGMCEAADVALALIVVRPDQLPLLTNILSHDSKCWNAKVAVAGKLSASALGPQWRQTELTPQTHGRSPWTIFRAHGMQSGTHSSTGSGPASSSASMGGSRYGSSSEGWTSKGSGKTTGGGKGKPGKTSSGGNAGRLKPKPRPYKHMYKDLVFWSNDFHISPTKDVKHLFAEWGIKVIEKSLSGHCHMTGSCASDLKVLSKHNGMNLNGGDGLKAKFFDAYKADPIMASVDAFLCFHPSSMCELFMPFNKSLIVAPSTRFELGREEPGAWTAWIKNVRRIASKKQHRIISNNAYDAEYVKYFTGLDEVKILPSFCNYTGVMYAPEPTTHPELLSGKILQGAEMVRAEIAAANKRAGTSVVIKDVREVYPGHYEYADLVKHPALVYPAPYQLSTMSIFEAARMAMPMFFPSVKFLVDLDLQHGVVNQRTFKRVYTGQREAKSDVARHPQYTGTHYDPNDEVTREAMEYWFQYGDFYQWPNIVHYDSWDDLIAKIESTDLDAVSAAMRKDNERVLFQLKEDWMDIFDAIIEARGGDAKAAIPQGSWSEAMNALWG</sequence>
<keyword evidence="2" id="KW-1133">Transmembrane helix</keyword>
<proteinExistence type="predicted"/>
<accession>A0A0L0DPF9</accession>
<evidence type="ECO:0000256" key="2">
    <source>
        <dbReference type="SAM" id="Phobius"/>
    </source>
</evidence>
<evidence type="ECO:0000256" key="1">
    <source>
        <dbReference type="SAM" id="MobiDB-lite"/>
    </source>
</evidence>
<gene>
    <name evidence="3" type="ORF">AMSG_09924</name>
</gene>
<dbReference type="AlphaFoldDB" id="A0A0L0DPF9"/>
<dbReference type="GeneID" id="25568277"/>
<name>A0A0L0DPF9_THETB</name>
<dbReference type="Proteomes" id="UP000054408">
    <property type="component" value="Unassembled WGS sequence"/>
</dbReference>
<feature type="compositionally biased region" description="Basic and acidic residues" evidence="1">
    <location>
        <begin position="1"/>
        <end position="10"/>
    </location>
</feature>
<evidence type="ECO:0000313" key="3">
    <source>
        <dbReference type="EMBL" id="KNC54145.1"/>
    </source>
</evidence>
<organism evidence="3 4">
    <name type="scientific">Thecamonas trahens ATCC 50062</name>
    <dbReference type="NCBI Taxonomy" id="461836"/>
    <lineage>
        <taxon>Eukaryota</taxon>
        <taxon>Apusozoa</taxon>
        <taxon>Apusomonadida</taxon>
        <taxon>Apusomonadidae</taxon>
        <taxon>Thecamonas</taxon>
    </lineage>
</organism>
<keyword evidence="2" id="KW-0812">Transmembrane</keyword>
<feature type="compositionally biased region" description="Low complexity" evidence="1">
    <location>
        <begin position="277"/>
        <end position="314"/>
    </location>
</feature>
<reference evidence="3 4" key="1">
    <citation type="submission" date="2010-05" db="EMBL/GenBank/DDBJ databases">
        <title>The Genome Sequence of Thecamonas trahens ATCC 50062.</title>
        <authorList>
            <consortium name="The Broad Institute Genome Sequencing Platform"/>
            <person name="Russ C."/>
            <person name="Cuomo C."/>
            <person name="Shea T."/>
            <person name="Young S.K."/>
            <person name="Zeng Q."/>
            <person name="Koehrsen M."/>
            <person name="Haas B."/>
            <person name="Borodovsky M."/>
            <person name="Guigo R."/>
            <person name="Alvarado L."/>
            <person name="Berlin A."/>
            <person name="Bochicchio J."/>
            <person name="Borenstein D."/>
            <person name="Chapman S."/>
            <person name="Chen Z."/>
            <person name="Freedman E."/>
            <person name="Gellesch M."/>
            <person name="Goldberg J."/>
            <person name="Griggs A."/>
            <person name="Gujja S."/>
            <person name="Heilman E."/>
            <person name="Heiman D."/>
            <person name="Hepburn T."/>
            <person name="Howarth C."/>
            <person name="Jen D."/>
            <person name="Larson L."/>
            <person name="Mehta T."/>
            <person name="Park D."/>
            <person name="Pearson M."/>
            <person name="Roberts A."/>
            <person name="Saif S."/>
            <person name="Shenoy N."/>
            <person name="Sisk P."/>
            <person name="Stolte C."/>
            <person name="Sykes S."/>
            <person name="Thomson T."/>
            <person name="Walk T."/>
            <person name="White J."/>
            <person name="Yandava C."/>
            <person name="Burger G."/>
            <person name="Gray M.W."/>
            <person name="Holland P.W.H."/>
            <person name="King N."/>
            <person name="Lang F.B.F."/>
            <person name="Roger A.J."/>
            <person name="Ruiz-Trillo I."/>
            <person name="Lander E."/>
            <person name="Nusbaum C."/>
        </authorList>
    </citation>
    <scope>NUCLEOTIDE SEQUENCE [LARGE SCALE GENOMIC DNA]</scope>
    <source>
        <strain evidence="3 4">ATCC 50062</strain>
    </source>
</reference>
<feature type="region of interest" description="Disordered" evidence="1">
    <location>
        <begin position="1"/>
        <end position="36"/>
    </location>
</feature>